<dbReference type="SUPFAM" id="SSF81324">
    <property type="entry name" value="Voltage-gated potassium channels"/>
    <property type="match status" value="1"/>
</dbReference>
<dbReference type="InterPro" id="IPR005821">
    <property type="entry name" value="Ion_trans_dom"/>
</dbReference>
<keyword evidence="15" id="KW-1185">Reference proteome</keyword>
<keyword evidence="2" id="KW-0813">Transport</keyword>
<dbReference type="Pfam" id="PF00520">
    <property type="entry name" value="Ion_trans"/>
    <property type="match status" value="1"/>
</dbReference>
<dbReference type="PRINTS" id="PR00169">
    <property type="entry name" value="KCHANNEL"/>
</dbReference>
<evidence type="ECO:0000256" key="2">
    <source>
        <dbReference type="ARBA" id="ARBA00022448"/>
    </source>
</evidence>
<evidence type="ECO:0000256" key="11">
    <source>
        <dbReference type="ARBA" id="ARBA00023303"/>
    </source>
</evidence>
<keyword evidence="8 12" id="KW-1133">Transmembrane helix</keyword>
<feature type="transmembrane region" description="Helical" evidence="12">
    <location>
        <begin position="30"/>
        <end position="48"/>
    </location>
</feature>
<dbReference type="EMBL" id="BMIL01000002">
    <property type="protein sequence ID" value="GGC55189.1"/>
    <property type="molecule type" value="Genomic_DNA"/>
</dbReference>
<keyword evidence="10 12" id="KW-0472">Membrane</keyword>
<evidence type="ECO:0000256" key="6">
    <source>
        <dbReference type="ARBA" id="ARBA00022882"/>
    </source>
</evidence>
<protein>
    <submittedName>
        <fullName evidence="14">Potassium channel</fullName>
    </submittedName>
</protein>
<dbReference type="Proteomes" id="UP000651668">
    <property type="component" value="Unassembled WGS sequence"/>
</dbReference>
<feature type="transmembrane region" description="Helical" evidence="12">
    <location>
        <begin position="60"/>
        <end position="79"/>
    </location>
</feature>
<dbReference type="GO" id="GO:0001508">
    <property type="term" value="P:action potential"/>
    <property type="evidence" value="ECO:0007669"/>
    <property type="project" value="TreeGrafter"/>
</dbReference>
<dbReference type="InterPro" id="IPR028325">
    <property type="entry name" value="VG_K_chnl"/>
</dbReference>
<feature type="transmembrane region" description="Helical" evidence="12">
    <location>
        <begin position="215"/>
        <end position="239"/>
    </location>
</feature>
<dbReference type="Gene3D" id="1.20.120.350">
    <property type="entry name" value="Voltage-gated potassium channels. Chain C"/>
    <property type="match status" value="1"/>
</dbReference>
<dbReference type="RefSeq" id="WP_188625358.1">
    <property type="nucleotide sequence ID" value="NZ_BMIL01000002.1"/>
</dbReference>
<evidence type="ECO:0000256" key="3">
    <source>
        <dbReference type="ARBA" id="ARBA00022538"/>
    </source>
</evidence>
<dbReference type="Gene3D" id="1.10.287.70">
    <property type="match status" value="1"/>
</dbReference>
<feature type="transmembrane region" description="Helical" evidence="12">
    <location>
        <begin position="156"/>
        <end position="177"/>
    </location>
</feature>
<evidence type="ECO:0000313" key="15">
    <source>
        <dbReference type="Proteomes" id="UP000651668"/>
    </source>
</evidence>
<feature type="transmembrane region" description="Helical" evidence="12">
    <location>
        <begin position="91"/>
        <end position="110"/>
    </location>
</feature>
<name>A0A916U0B0_9SPHI</name>
<keyword evidence="5" id="KW-0631">Potassium channel</keyword>
<comment type="subcellular location">
    <subcellularLocation>
        <location evidence="1">Membrane</location>
        <topology evidence="1">Multi-pass membrane protein</topology>
    </subcellularLocation>
</comment>
<feature type="domain" description="Ion transport" evidence="13">
    <location>
        <begin position="31"/>
        <end position="244"/>
    </location>
</feature>
<dbReference type="PANTHER" id="PTHR11537:SF254">
    <property type="entry name" value="POTASSIUM VOLTAGE-GATED CHANNEL PROTEIN SHAB"/>
    <property type="match status" value="1"/>
</dbReference>
<reference evidence="14" key="1">
    <citation type="journal article" date="2014" name="Int. J. Syst. Evol. Microbiol.">
        <title>Complete genome sequence of Corynebacterium casei LMG S-19264T (=DSM 44701T), isolated from a smear-ripened cheese.</title>
        <authorList>
            <consortium name="US DOE Joint Genome Institute (JGI-PGF)"/>
            <person name="Walter F."/>
            <person name="Albersmeier A."/>
            <person name="Kalinowski J."/>
            <person name="Ruckert C."/>
        </authorList>
    </citation>
    <scope>NUCLEOTIDE SEQUENCE</scope>
    <source>
        <strain evidence="14">CGMCC 1.15343</strain>
    </source>
</reference>
<dbReference type="GO" id="GO:0008076">
    <property type="term" value="C:voltage-gated potassium channel complex"/>
    <property type="evidence" value="ECO:0007669"/>
    <property type="project" value="InterPro"/>
</dbReference>
<gene>
    <name evidence="14" type="ORF">GCM10011387_05960</name>
</gene>
<proteinExistence type="predicted"/>
<reference evidence="14" key="2">
    <citation type="submission" date="2020-09" db="EMBL/GenBank/DDBJ databases">
        <authorList>
            <person name="Sun Q."/>
            <person name="Zhou Y."/>
        </authorList>
    </citation>
    <scope>NUCLEOTIDE SEQUENCE</scope>
    <source>
        <strain evidence="14">CGMCC 1.15343</strain>
    </source>
</reference>
<comment type="caution">
    <text evidence="14">The sequence shown here is derived from an EMBL/GenBank/DDBJ whole genome shotgun (WGS) entry which is preliminary data.</text>
</comment>
<keyword evidence="4 12" id="KW-0812">Transmembrane</keyword>
<evidence type="ECO:0000256" key="12">
    <source>
        <dbReference type="SAM" id="Phobius"/>
    </source>
</evidence>
<keyword evidence="9" id="KW-0406">Ion transport</keyword>
<sequence>MENIPERKHDLLRKKIYIIIFRSDTPAGRGFDIALLILILLSIFSVALESVSEFRENYLGYIHFVEWTCTILFTIEYLLRIYVIHRPKQYIFSFYGLVDLVAFLPTYLSFLMAGTQFLVVVRAFRLLRVFRILKLSRFLSEGNILKQALQNSMHKIVVFLATVLTLVTIMGTIMYLIEGPDNGFESIPVAIYWAIVTITTVGYGDVSPQSPLGQFFASILMIMGYGIIAVPTGIVSVEMAKASELAKRRCPACRAPLSDSEAKFCAYCGVNLSDAEKHNADTAAQN</sequence>
<evidence type="ECO:0000259" key="13">
    <source>
        <dbReference type="Pfam" id="PF00520"/>
    </source>
</evidence>
<evidence type="ECO:0000256" key="7">
    <source>
        <dbReference type="ARBA" id="ARBA00022958"/>
    </source>
</evidence>
<dbReference type="InterPro" id="IPR027359">
    <property type="entry name" value="Volt_channel_dom_sf"/>
</dbReference>
<keyword evidence="6" id="KW-0851">Voltage-gated channel</keyword>
<keyword evidence="3" id="KW-0633">Potassium transport</keyword>
<accession>A0A916U0B0</accession>
<organism evidence="14 15">
    <name type="scientific">Pedobacter quisquiliarum</name>
    <dbReference type="NCBI Taxonomy" id="1834438"/>
    <lineage>
        <taxon>Bacteria</taxon>
        <taxon>Pseudomonadati</taxon>
        <taxon>Bacteroidota</taxon>
        <taxon>Sphingobacteriia</taxon>
        <taxon>Sphingobacteriales</taxon>
        <taxon>Sphingobacteriaceae</taxon>
        <taxon>Pedobacter</taxon>
    </lineage>
</organism>
<evidence type="ECO:0000256" key="5">
    <source>
        <dbReference type="ARBA" id="ARBA00022826"/>
    </source>
</evidence>
<evidence type="ECO:0000313" key="14">
    <source>
        <dbReference type="EMBL" id="GGC55189.1"/>
    </source>
</evidence>
<dbReference type="PANTHER" id="PTHR11537">
    <property type="entry name" value="VOLTAGE-GATED POTASSIUM CHANNEL"/>
    <property type="match status" value="1"/>
</dbReference>
<evidence type="ECO:0000256" key="9">
    <source>
        <dbReference type="ARBA" id="ARBA00023065"/>
    </source>
</evidence>
<evidence type="ECO:0000256" key="4">
    <source>
        <dbReference type="ARBA" id="ARBA00022692"/>
    </source>
</evidence>
<evidence type="ECO:0000256" key="1">
    <source>
        <dbReference type="ARBA" id="ARBA00004141"/>
    </source>
</evidence>
<keyword evidence="11 14" id="KW-0407">Ion channel</keyword>
<evidence type="ECO:0000256" key="10">
    <source>
        <dbReference type="ARBA" id="ARBA00023136"/>
    </source>
</evidence>
<evidence type="ECO:0000256" key="8">
    <source>
        <dbReference type="ARBA" id="ARBA00022989"/>
    </source>
</evidence>
<dbReference type="GO" id="GO:0005249">
    <property type="term" value="F:voltage-gated potassium channel activity"/>
    <property type="evidence" value="ECO:0007669"/>
    <property type="project" value="InterPro"/>
</dbReference>
<dbReference type="AlphaFoldDB" id="A0A916U0B0"/>
<keyword evidence="7" id="KW-0630">Potassium</keyword>